<evidence type="ECO:0000313" key="3">
    <source>
        <dbReference type="EMBL" id="CAF1275562.1"/>
    </source>
</evidence>
<dbReference type="Proteomes" id="UP000663854">
    <property type="component" value="Unassembled WGS sequence"/>
</dbReference>
<dbReference type="InterPro" id="IPR050100">
    <property type="entry name" value="TRAFAC_GTPase_members"/>
</dbReference>
<evidence type="ECO:0000313" key="5">
    <source>
        <dbReference type="Proteomes" id="UP000663854"/>
    </source>
</evidence>
<comment type="caution">
    <text evidence="3">The sequence shown here is derived from an EMBL/GenBank/DDBJ whole genome shotgun (WGS) entry which is preliminary data.</text>
</comment>
<accession>A0A815BMF5</accession>
<dbReference type="SUPFAM" id="SSF50447">
    <property type="entry name" value="Translation proteins"/>
    <property type="match status" value="1"/>
</dbReference>
<protein>
    <submittedName>
        <fullName evidence="3">Uncharacterized protein</fullName>
    </submittedName>
</protein>
<reference evidence="3" key="1">
    <citation type="submission" date="2021-02" db="EMBL/GenBank/DDBJ databases">
        <authorList>
            <person name="Nowell W R."/>
        </authorList>
    </citation>
    <scope>NUCLEOTIDE SEQUENCE</scope>
</reference>
<dbReference type="AlphaFoldDB" id="A0A815BMF5"/>
<dbReference type="EMBL" id="CAJNOL010003266">
    <property type="protein sequence ID" value="CAF1554750.1"/>
    <property type="molecule type" value="Genomic_DNA"/>
</dbReference>
<proteinExistence type="predicted"/>
<keyword evidence="2" id="KW-0342">GTP-binding</keyword>
<name>A0A815BMF5_9BILA</name>
<organism evidence="3 5">
    <name type="scientific">Rotaria sordida</name>
    <dbReference type="NCBI Taxonomy" id="392033"/>
    <lineage>
        <taxon>Eukaryota</taxon>
        <taxon>Metazoa</taxon>
        <taxon>Spiralia</taxon>
        <taxon>Gnathifera</taxon>
        <taxon>Rotifera</taxon>
        <taxon>Eurotatoria</taxon>
        <taxon>Bdelloidea</taxon>
        <taxon>Philodinida</taxon>
        <taxon>Philodinidae</taxon>
        <taxon>Rotaria</taxon>
    </lineage>
</organism>
<evidence type="ECO:0000256" key="1">
    <source>
        <dbReference type="ARBA" id="ARBA00022741"/>
    </source>
</evidence>
<dbReference type="Proteomes" id="UP000663870">
    <property type="component" value="Unassembled WGS sequence"/>
</dbReference>
<dbReference type="EMBL" id="CAJNOH010002144">
    <property type="protein sequence ID" value="CAF1275562.1"/>
    <property type="molecule type" value="Genomic_DNA"/>
</dbReference>
<evidence type="ECO:0000256" key="2">
    <source>
        <dbReference type="ARBA" id="ARBA00023134"/>
    </source>
</evidence>
<keyword evidence="6" id="KW-1185">Reference proteome</keyword>
<dbReference type="Gene3D" id="2.40.30.10">
    <property type="entry name" value="Translation factors"/>
    <property type="match status" value="1"/>
</dbReference>
<dbReference type="PANTHER" id="PTHR23115">
    <property type="entry name" value="TRANSLATION FACTOR"/>
    <property type="match status" value="1"/>
</dbReference>
<evidence type="ECO:0000313" key="6">
    <source>
        <dbReference type="Proteomes" id="UP000663870"/>
    </source>
</evidence>
<evidence type="ECO:0000313" key="4">
    <source>
        <dbReference type="EMBL" id="CAF1554750.1"/>
    </source>
</evidence>
<dbReference type="GO" id="GO:0005525">
    <property type="term" value="F:GTP binding"/>
    <property type="evidence" value="ECO:0007669"/>
    <property type="project" value="UniProtKB-KW"/>
</dbReference>
<gene>
    <name evidence="4" type="ORF">JXQ802_LOCUS43902</name>
    <name evidence="3" type="ORF">PYM288_LOCUS28609</name>
</gene>
<dbReference type="InterPro" id="IPR009000">
    <property type="entry name" value="Transl_B-barrel_sf"/>
</dbReference>
<keyword evidence="1" id="KW-0547">Nucleotide-binding</keyword>
<sequence>MTNMINNISKADCILLIVSAGLGEFEAGISNKGERNGDRVILMGQVETGVMKTHTIVHFTPSNITAEIESIEINYETIKEAIPGDYVTLHVKSIHTRELRPGLIGSDPTNDPTQKS</sequence>